<feature type="region of interest" description="Disordered" evidence="1">
    <location>
        <begin position="54"/>
        <end position="73"/>
    </location>
</feature>
<proteinExistence type="predicted"/>
<evidence type="ECO:0000313" key="3">
    <source>
        <dbReference type="EMBL" id="EDR08864.1"/>
    </source>
</evidence>
<dbReference type="HOGENOM" id="CLU_085447_0_0_1"/>
<reference evidence="3 4" key="1">
    <citation type="journal article" date="2008" name="Nature">
        <title>The genome of Laccaria bicolor provides insights into mycorrhizal symbiosis.</title>
        <authorList>
            <person name="Martin F."/>
            <person name="Aerts A."/>
            <person name="Ahren D."/>
            <person name="Brun A."/>
            <person name="Danchin E.G.J."/>
            <person name="Duchaussoy F."/>
            <person name="Gibon J."/>
            <person name="Kohler A."/>
            <person name="Lindquist E."/>
            <person name="Pereda V."/>
            <person name="Salamov A."/>
            <person name="Shapiro H.J."/>
            <person name="Wuyts J."/>
            <person name="Blaudez D."/>
            <person name="Buee M."/>
            <person name="Brokstein P."/>
            <person name="Canbaeck B."/>
            <person name="Cohen D."/>
            <person name="Courty P.E."/>
            <person name="Coutinho P.M."/>
            <person name="Delaruelle C."/>
            <person name="Detter J.C."/>
            <person name="Deveau A."/>
            <person name="DiFazio S."/>
            <person name="Duplessis S."/>
            <person name="Fraissinet-Tachet L."/>
            <person name="Lucic E."/>
            <person name="Frey-Klett P."/>
            <person name="Fourrey C."/>
            <person name="Feussner I."/>
            <person name="Gay G."/>
            <person name="Grimwood J."/>
            <person name="Hoegger P.J."/>
            <person name="Jain P."/>
            <person name="Kilaru S."/>
            <person name="Labbe J."/>
            <person name="Lin Y.C."/>
            <person name="Legue V."/>
            <person name="Le Tacon F."/>
            <person name="Marmeisse R."/>
            <person name="Melayah D."/>
            <person name="Montanini B."/>
            <person name="Muratet M."/>
            <person name="Nehls U."/>
            <person name="Niculita-Hirzel H."/>
            <person name="Oudot-Le Secq M.P."/>
            <person name="Peter M."/>
            <person name="Quesneville H."/>
            <person name="Rajashekar B."/>
            <person name="Reich M."/>
            <person name="Rouhier N."/>
            <person name="Schmutz J."/>
            <person name="Yin T."/>
            <person name="Chalot M."/>
            <person name="Henrissat B."/>
            <person name="Kuees U."/>
            <person name="Lucas S."/>
            <person name="Van de Peer Y."/>
            <person name="Podila G.K."/>
            <person name="Polle A."/>
            <person name="Pukkila P.J."/>
            <person name="Richardson P.M."/>
            <person name="Rouze P."/>
            <person name="Sanders I.R."/>
            <person name="Stajich J.E."/>
            <person name="Tunlid A."/>
            <person name="Tuskan G."/>
            <person name="Grigoriev I.V."/>
        </authorList>
    </citation>
    <scope>NUCLEOTIDE SEQUENCE [LARGE SCALE GENOMIC DNA]</scope>
    <source>
        <strain evidence="4">S238N-H82 / ATCC MYA-4686</strain>
    </source>
</reference>
<dbReference type="GeneID" id="6075873"/>
<keyword evidence="4" id="KW-1185">Reference proteome</keyword>
<dbReference type="AlphaFoldDB" id="B0D8L5"/>
<dbReference type="EMBL" id="DS547100">
    <property type="protein sequence ID" value="EDR08864.1"/>
    <property type="molecule type" value="Genomic_DNA"/>
</dbReference>
<dbReference type="Pfam" id="PF06979">
    <property type="entry name" value="TMEM70"/>
    <property type="match status" value="1"/>
</dbReference>
<dbReference type="InParanoid" id="B0D8L5"/>
<feature type="transmembrane region" description="Helical" evidence="2">
    <location>
        <begin position="114"/>
        <end position="139"/>
    </location>
</feature>
<feature type="compositionally biased region" description="Polar residues" evidence="1">
    <location>
        <begin position="56"/>
        <end position="71"/>
    </location>
</feature>
<dbReference type="GO" id="GO:0033615">
    <property type="term" value="P:mitochondrial proton-transporting ATP synthase complex assembly"/>
    <property type="evidence" value="ECO:0007669"/>
    <property type="project" value="TreeGrafter"/>
</dbReference>
<dbReference type="RefSeq" id="XP_001880177.1">
    <property type="nucleotide sequence ID" value="XM_001880142.1"/>
</dbReference>
<dbReference type="GO" id="GO:0031966">
    <property type="term" value="C:mitochondrial membrane"/>
    <property type="evidence" value="ECO:0007669"/>
    <property type="project" value="TreeGrafter"/>
</dbReference>
<name>B0D8L5_LACBS</name>
<organism evidence="4">
    <name type="scientific">Laccaria bicolor (strain S238N-H82 / ATCC MYA-4686)</name>
    <name type="common">Bicoloured deceiver</name>
    <name type="synonym">Laccaria laccata var. bicolor</name>
    <dbReference type="NCBI Taxonomy" id="486041"/>
    <lineage>
        <taxon>Eukaryota</taxon>
        <taxon>Fungi</taxon>
        <taxon>Dikarya</taxon>
        <taxon>Basidiomycota</taxon>
        <taxon>Agaricomycotina</taxon>
        <taxon>Agaricomycetes</taxon>
        <taxon>Agaricomycetidae</taxon>
        <taxon>Agaricales</taxon>
        <taxon>Agaricineae</taxon>
        <taxon>Hydnangiaceae</taxon>
        <taxon>Laccaria</taxon>
    </lineage>
</organism>
<sequence length="292" mass="32171">MLAFRPYGLQLLGCLHRPPRLLVVGLRSNARLTQCRGPLHAQARNFSFSCVHRSDTPNQTTNTPPLSSQPQAPGIYNGPLTATFRRLKVFSLASFGLSVTLAPFMFLVESNLPLSARFALASIATGTSGLSTFLVAWCAKPYVTSLNRMISDDKSELLEMTTMTLTLRPLVTRVYDPCFLIETKRPMAKWELADSIVVSPNKQESALPGLEETVAETRDKNGTIIGRWVVKWGENGQGTCHQVGRVVRVAYAGFQLLQCTRGAITMSYAEGEVIRRCRNTTSIQCCKLGSNI</sequence>
<keyword evidence="2" id="KW-1133">Transmembrane helix</keyword>
<dbReference type="OrthoDB" id="5386199at2759"/>
<evidence type="ECO:0000256" key="2">
    <source>
        <dbReference type="SAM" id="Phobius"/>
    </source>
</evidence>
<gene>
    <name evidence="3" type="ORF">LACBIDRAFT_294028</name>
</gene>
<keyword evidence="2" id="KW-0812">Transmembrane</keyword>
<protein>
    <submittedName>
        <fullName evidence="3">Predicted protein</fullName>
    </submittedName>
</protein>
<dbReference type="InterPro" id="IPR009724">
    <property type="entry name" value="TMEM70"/>
</dbReference>
<evidence type="ECO:0000313" key="4">
    <source>
        <dbReference type="Proteomes" id="UP000001194"/>
    </source>
</evidence>
<accession>B0D8L5</accession>
<evidence type="ECO:0000256" key="1">
    <source>
        <dbReference type="SAM" id="MobiDB-lite"/>
    </source>
</evidence>
<feature type="transmembrane region" description="Helical" evidence="2">
    <location>
        <begin position="89"/>
        <end position="108"/>
    </location>
</feature>
<dbReference type="PANTHER" id="PTHR13281:SF0">
    <property type="entry name" value="TRANSMEMBRANE PROTEIN 70, MITOCHONDRIAL"/>
    <property type="match status" value="1"/>
</dbReference>
<dbReference type="InterPro" id="IPR045325">
    <property type="entry name" value="TMEM70/TMEM186/TMEM223"/>
</dbReference>
<keyword evidence="2" id="KW-0472">Membrane</keyword>
<dbReference type="KEGG" id="lbc:LACBIDRAFT_294028"/>
<dbReference type="Proteomes" id="UP000001194">
    <property type="component" value="Unassembled WGS sequence"/>
</dbReference>
<dbReference type="PANTHER" id="PTHR13281">
    <property type="entry name" value="TRANSMEMBRANE PROTEIN 70, MITOCHONDRIAL"/>
    <property type="match status" value="1"/>
</dbReference>